<comment type="caution">
    <text evidence="2">The sequence shown here is derived from an EMBL/GenBank/DDBJ whole genome shotgun (WGS) entry which is preliminary data.</text>
</comment>
<name>A0ABP9GUX5_9ACTN</name>
<feature type="region of interest" description="Disordered" evidence="1">
    <location>
        <begin position="221"/>
        <end position="256"/>
    </location>
</feature>
<accession>A0ABP9GUX5</accession>
<organism evidence="2 3">
    <name type="scientific">Yinghuangia aomiensis</name>
    <dbReference type="NCBI Taxonomy" id="676205"/>
    <lineage>
        <taxon>Bacteria</taxon>
        <taxon>Bacillati</taxon>
        <taxon>Actinomycetota</taxon>
        <taxon>Actinomycetes</taxon>
        <taxon>Kitasatosporales</taxon>
        <taxon>Streptomycetaceae</taxon>
        <taxon>Yinghuangia</taxon>
    </lineage>
</organism>
<sequence length="256" mass="27330">MGLSYEQFLVAAPLGPVVAALTAVRRGYAIPVGRRTSAVILDEHAHDYKVDSIASRLSRDVEADVCVASVSDSDVLWLTVVRDGTPVHEYCSAPDHDRKITKDAFGVLRYEDGTRFDPEAPGTPPSGADPAWFLPFGVPEASPHTVAQALTARESDPADPGAGKPHASAEGVYGDVLAALGFPRGIAFTPFAELDAMAREAVEPEPSYEGLPETFAIAQRRNREHRAARRADFTSAYPLGDALPIPPPTPSESTIT</sequence>
<gene>
    <name evidence="2" type="ORF">GCM10023205_14760</name>
</gene>
<evidence type="ECO:0000256" key="1">
    <source>
        <dbReference type="SAM" id="MobiDB-lite"/>
    </source>
</evidence>
<dbReference type="Proteomes" id="UP001500466">
    <property type="component" value="Unassembled WGS sequence"/>
</dbReference>
<protein>
    <submittedName>
        <fullName evidence="2">Uncharacterized protein</fullName>
    </submittedName>
</protein>
<dbReference type="RefSeq" id="WP_345674484.1">
    <property type="nucleotide sequence ID" value="NZ_BAABHS010000004.1"/>
</dbReference>
<evidence type="ECO:0000313" key="3">
    <source>
        <dbReference type="Proteomes" id="UP001500466"/>
    </source>
</evidence>
<dbReference type="EMBL" id="BAABHS010000004">
    <property type="protein sequence ID" value="GAA4954174.1"/>
    <property type="molecule type" value="Genomic_DNA"/>
</dbReference>
<proteinExistence type="predicted"/>
<evidence type="ECO:0000313" key="2">
    <source>
        <dbReference type="EMBL" id="GAA4954174.1"/>
    </source>
</evidence>
<keyword evidence="3" id="KW-1185">Reference proteome</keyword>
<reference evidence="3" key="1">
    <citation type="journal article" date="2019" name="Int. J. Syst. Evol. Microbiol.">
        <title>The Global Catalogue of Microorganisms (GCM) 10K type strain sequencing project: providing services to taxonomists for standard genome sequencing and annotation.</title>
        <authorList>
            <consortium name="The Broad Institute Genomics Platform"/>
            <consortium name="The Broad Institute Genome Sequencing Center for Infectious Disease"/>
            <person name="Wu L."/>
            <person name="Ma J."/>
        </authorList>
    </citation>
    <scope>NUCLEOTIDE SEQUENCE [LARGE SCALE GENOMIC DNA]</scope>
    <source>
        <strain evidence="3">JCM 17986</strain>
    </source>
</reference>